<reference evidence="4 5" key="1">
    <citation type="submission" date="2024-03" db="EMBL/GenBank/DDBJ databases">
        <title>Genome-scale model development and genomic sequencing of the oleaginous clade Lipomyces.</title>
        <authorList>
            <consortium name="Lawrence Berkeley National Laboratory"/>
            <person name="Czajka J.J."/>
            <person name="Han Y."/>
            <person name="Kim J."/>
            <person name="Mondo S.J."/>
            <person name="Hofstad B.A."/>
            <person name="Robles A."/>
            <person name="Haridas S."/>
            <person name="Riley R."/>
            <person name="LaButti K."/>
            <person name="Pangilinan J."/>
            <person name="Andreopoulos W."/>
            <person name="Lipzen A."/>
            <person name="Yan J."/>
            <person name="Wang M."/>
            <person name="Ng V."/>
            <person name="Grigoriev I.V."/>
            <person name="Spatafora J.W."/>
            <person name="Magnuson J.K."/>
            <person name="Baker S.E."/>
            <person name="Pomraning K.R."/>
        </authorList>
    </citation>
    <scope>NUCLEOTIDE SEQUENCE [LARGE SCALE GENOMIC DNA]</scope>
    <source>
        <strain evidence="4 5">Phaff 52-87</strain>
    </source>
</reference>
<accession>A0ABR1FB26</accession>
<dbReference type="RefSeq" id="XP_064770077.1">
    <property type="nucleotide sequence ID" value="XM_064911276.1"/>
</dbReference>
<sequence>MIIRRGLTSRLTALAARPMLYAGPAPAAAATTTPALVRFKSSKPAKGGNTAPVAGFVQREAAAKKADKDKRLRDQKRKIELLRRQARTTRITPITMGIEMAARYLRAAEVGRPDGTNMITLMVKQVNPLHFQAIRGSVRLPKAPSLERVAVFTDNEEEAAAALANGATYAGGAELVDKVLKEEITFEKSFATPTALPLLRGVQRILGPKGLMPNERRGTVGTDIVGFLRASSGTMDFRTIEDMLQVNVARTTFTDEEIKLNIKALMDAYRLAVVNHEQRHKPLILEVMLTSTHGPAVNILA</sequence>
<evidence type="ECO:0000313" key="5">
    <source>
        <dbReference type="Proteomes" id="UP001498771"/>
    </source>
</evidence>
<dbReference type="EMBL" id="JBBJBU010000001">
    <property type="protein sequence ID" value="KAK7207044.1"/>
    <property type="molecule type" value="Genomic_DNA"/>
</dbReference>
<protein>
    <submittedName>
        <fullName evidence="4">Mitochondrial ribosomal protein of the large subunit</fullName>
    </submittedName>
</protein>
<dbReference type="GO" id="GO:0005840">
    <property type="term" value="C:ribosome"/>
    <property type="evidence" value="ECO:0007669"/>
    <property type="project" value="UniProtKB-KW"/>
</dbReference>
<dbReference type="GeneID" id="90036788"/>
<comment type="caution">
    <text evidence="4">The sequence shown here is derived from an EMBL/GenBank/DDBJ whole genome shotgun (WGS) entry which is preliminary data.</text>
</comment>
<dbReference type="InterPro" id="IPR028364">
    <property type="entry name" value="Ribosomal_uL1/biogenesis"/>
</dbReference>
<evidence type="ECO:0000256" key="1">
    <source>
        <dbReference type="ARBA" id="ARBA00010531"/>
    </source>
</evidence>
<dbReference type="PANTHER" id="PTHR36427">
    <property type="entry name" value="54S RIBOSOMAL PROTEIN L1, MITOCHONDRIAL"/>
    <property type="match status" value="1"/>
</dbReference>
<dbReference type="Gene3D" id="3.30.190.20">
    <property type="match status" value="1"/>
</dbReference>
<comment type="similarity">
    <text evidence="1">Belongs to the universal ribosomal protein uL1 family.</text>
</comment>
<keyword evidence="3" id="KW-0687">Ribonucleoprotein</keyword>
<evidence type="ECO:0000256" key="2">
    <source>
        <dbReference type="ARBA" id="ARBA00022980"/>
    </source>
</evidence>
<dbReference type="SUPFAM" id="SSF56808">
    <property type="entry name" value="Ribosomal protein L1"/>
    <property type="match status" value="1"/>
</dbReference>
<dbReference type="CDD" id="cd00403">
    <property type="entry name" value="Ribosomal_L1"/>
    <property type="match status" value="1"/>
</dbReference>
<dbReference type="Proteomes" id="UP001498771">
    <property type="component" value="Unassembled WGS sequence"/>
</dbReference>
<evidence type="ECO:0000313" key="4">
    <source>
        <dbReference type="EMBL" id="KAK7207044.1"/>
    </source>
</evidence>
<dbReference type="Pfam" id="PF00687">
    <property type="entry name" value="Ribosomal_L1"/>
    <property type="match status" value="1"/>
</dbReference>
<dbReference type="InterPro" id="IPR016095">
    <property type="entry name" value="Ribosomal_uL1_3-a/b-sand"/>
</dbReference>
<organism evidence="4 5">
    <name type="scientific">Myxozyma melibiosi</name>
    <dbReference type="NCBI Taxonomy" id="54550"/>
    <lineage>
        <taxon>Eukaryota</taxon>
        <taxon>Fungi</taxon>
        <taxon>Dikarya</taxon>
        <taxon>Ascomycota</taxon>
        <taxon>Saccharomycotina</taxon>
        <taxon>Lipomycetes</taxon>
        <taxon>Lipomycetales</taxon>
        <taxon>Lipomycetaceae</taxon>
        <taxon>Myxozyma</taxon>
    </lineage>
</organism>
<keyword evidence="2 4" id="KW-0689">Ribosomal protein</keyword>
<gene>
    <name evidence="4" type="ORF">BZA70DRAFT_270270</name>
</gene>
<proteinExistence type="inferred from homology"/>
<dbReference type="PANTHER" id="PTHR36427:SF3">
    <property type="entry name" value="LARGE RIBOSOMAL SUBUNIT PROTEIN UL1M"/>
    <property type="match status" value="1"/>
</dbReference>
<evidence type="ECO:0000256" key="3">
    <source>
        <dbReference type="ARBA" id="ARBA00023274"/>
    </source>
</evidence>
<dbReference type="Gene3D" id="3.40.50.790">
    <property type="match status" value="1"/>
</dbReference>
<dbReference type="InterPro" id="IPR023674">
    <property type="entry name" value="Ribosomal_uL1-like"/>
</dbReference>
<keyword evidence="5" id="KW-1185">Reference proteome</keyword>
<name>A0ABR1FB26_9ASCO</name>